<keyword evidence="3" id="KW-1185">Reference proteome</keyword>
<protein>
    <submittedName>
        <fullName evidence="2">Uncharacterized protein</fullName>
    </submittedName>
</protein>
<dbReference type="EMBL" id="CAAALY010252250">
    <property type="protein sequence ID" value="VEL36454.1"/>
    <property type="molecule type" value="Genomic_DNA"/>
</dbReference>
<accession>A0A3S5BRM2</accession>
<feature type="region of interest" description="Disordered" evidence="1">
    <location>
        <begin position="145"/>
        <end position="170"/>
    </location>
</feature>
<organism evidence="2 3">
    <name type="scientific">Protopolystoma xenopodis</name>
    <dbReference type="NCBI Taxonomy" id="117903"/>
    <lineage>
        <taxon>Eukaryota</taxon>
        <taxon>Metazoa</taxon>
        <taxon>Spiralia</taxon>
        <taxon>Lophotrochozoa</taxon>
        <taxon>Platyhelminthes</taxon>
        <taxon>Monogenea</taxon>
        <taxon>Polyopisthocotylea</taxon>
        <taxon>Polystomatidea</taxon>
        <taxon>Polystomatidae</taxon>
        <taxon>Protopolystoma</taxon>
    </lineage>
</organism>
<proteinExistence type="predicted"/>
<evidence type="ECO:0000256" key="1">
    <source>
        <dbReference type="SAM" id="MobiDB-lite"/>
    </source>
</evidence>
<sequence>MYMHTSVPSFVFAVQPTSDRLRSLNANQLLLSLSPRHNTATSMAPRLISPSVNVSDCQIQPRGSGSLIPRSLNSEATTGPTTCPKTLTTPISIVQAPPVSSSISSASHGLLVHWKKEKMRESVGEADDGPDGAEDMISRTSFEVHARKETESRVPALAPPIFDQHDSSNCHKYDQLNKDCDSNQEHRLQHYQCQQQQNRQHRPTQQSSSVANSEVLEPAHLSQALAFATGDDIEVQQKLRKRKAISEAEGEPMHTAFFRHSAITSLLKIYAFSLKFIFNALLIINSAVCL</sequence>
<dbReference type="AlphaFoldDB" id="A0A3S5BRM2"/>
<evidence type="ECO:0000313" key="2">
    <source>
        <dbReference type="EMBL" id="VEL36454.1"/>
    </source>
</evidence>
<evidence type="ECO:0000313" key="3">
    <source>
        <dbReference type="Proteomes" id="UP000784294"/>
    </source>
</evidence>
<reference evidence="2" key="1">
    <citation type="submission" date="2018-11" db="EMBL/GenBank/DDBJ databases">
        <authorList>
            <consortium name="Pathogen Informatics"/>
        </authorList>
    </citation>
    <scope>NUCLEOTIDE SEQUENCE</scope>
</reference>
<feature type="compositionally biased region" description="Low complexity" evidence="1">
    <location>
        <begin position="193"/>
        <end position="206"/>
    </location>
</feature>
<feature type="region of interest" description="Disordered" evidence="1">
    <location>
        <begin position="193"/>
        <end position="212"/>
    </location>
</feature>
<comment type="caution">
    <text evidence="2">The sequence shown here is derived from an EMBL/GenBank/DDBJ whole genome shotgun (WGS) entry which is preliminary data.</text>
</comment>
<feature type="region of interest" description="Disordered" evidence="1">
    <location>
        <begin position="63"/>
        <end position="84"/>
    </location>
</feature>
<dbReference type="Proteomes" id="UP000784294">
    <property type="component" value="Unassembled WGS sequence"/>
</dbReference>
<gene>
    <name evidence="2" type="ORF">PXEA_LOCUS29894</name>
</gene>
<name>A0A3S5BRM2_9PLAT</name>